<evidence type="ECO:0000313" key="3">
    <source>
        <dbReference type="Proteomes" id="UP001396334"/>
    </source>
</evidence>
<feature type="compositionally biased region" description="Low complexity" evidence="1">
    <location>
        <begin position="44"/>
        <end position="59"/>
    </location>
</feature>
<sequence>MLHCDQICLVDCKISKRSPPMALARLQIQAGHHPLSSPSLLTMPQRSRSQPRAPRPNPTATTFLQRIQAHAPNSVQPFLFDPPNPHRCRCDCHSDSYRTQIID</sequence>
<feature type="region of interest" description="Disordered" evidence="1">
    <location>
        <begin position="34"/>
        <end position="59"/>
    </location>
</feature>
<organism evidence="2 3">
    <name type="scientific">Hibiscus sabdariffa</name>
    <name type="common">roselle</name>
    <dbReference type="NCBI Taxonomy" id="183260"/>
    <lineage>
        <taxon>Eukaryota</taxon>
        <taxon>Viridiplantae</taxon>
        <taxon>Streptophyta</taxon>
        <taxon>Embryophyta</taxon>
        <taxon>Tracheophyta</taxon>
        <taxon>Spermatophyta</taxon>
        <taxon>Magnoliopsida</taxon>
        <taxon>eudicotyledons</taxon>
        <taxon>Gunneridae</taxon>
        <taxon>Pentapetalae</taxon>
        <taxon>rosids</taxon>
        <taxon>malvids</taxon>
        <taxon>Malvales</taxon>
        <taxon>Malvaceae</taxon>
        <taxon>Malvoideae</taxon>
        <taxon>Hibiscus</taxon>
    </lineage>
</organism>
<reference evidence="2 3" key="1">
    <citation type="journal article" date="2024" name="G3 (Bethesda)">
        <title>Genome assembly of Hibiscus sabdariffa L. provides insights into metabolisms of medicinal natural products.</title>
        <authorList>
            <person name="Kim T."/>
        </authorList>
    </citation>
    <scope>NUCLEOTIDE SEQUENCE [LARGE SCALE GENOMIC DNA]</scope>
    <source>
        <strain evidence="2">TK-2024</strain>
        <tissue evidence="2">Old leaves</tissue>
    </source>
</reference>
<keyword evidence="3" id="KW-1185">Reference proteome</keyword>
<accession>A0ABR2SM97</accession>
<proteinExistence type="predicted"/>
<dbReference type="Proteomes" id="UP001396334">
    <property type="component" value="Unassembled WGS sequence"/>
</dbReference>
<name>A0ABR2SM97_9ROSI</name>
<protein>
    <submittedName>
        <fullName evidence="2">Uncharacterized protein</fullName>
    </submittedName>
</protein>
<evidence type="ECO:0000313" key="2">
    <source>
        <dbReference type="EMBL" id="KAK9026386.1"/>
    </source>
</evidence>
<gene>
    <name evidence="2" type="ORF">V6N11_039226</name>
</gene>
<dbReference type="EMBL" id="JBBPBN010000013">
    <property type="protein sequence ID" value="KAK9026386.1"/>
    <property type="molecule type" value="Genomic_DNA"/>
</dbReference>
<evidence type="ECO:0000256" key="1">
    <source>
        <dbReference type="SAM" id="MobiDB-lite"/>
    </source>
</evidence>
<comment type="caution">
    <text evidence="2">The sequence shown here is derived from an EMBL/GenBank/DDBJ whole genome shotgun (WGS) entry which is preliminary data.</text>
</comment>